<dbReference type="Proteomes" id="UP001180845">
    <property type="component" value="Unassembled WGS sequence"/>
</dbReference>
<dbReference type="EMBL" id="JAVDXW010000001">
    <property type="protein sequence ID" value="MDR7301011.1"/>
    <property type="molecule type" value="Genomic_DNA"/>
</dbReference>
<protein>
    <submittedName>
        <fullName evidence="2">Uncharacterized protein</fullName>
    </submittedName>
</protein>
<accession>A0AAE3Z9W3</accession>
<evidence type="ECO:0000256" key="1">
    <source>
        <dbReference type="SAM" id="MobiDB-lite"/>
    </source>
</evidence>
<organism evidence="2 3">
    <name type="scientific">Haloactinomyces albus</name>
    <dbReference type="NCBI Taxonomy" id="1352928"/>
    <lineage>
        <taxon>Bacteria</taxon>
        <taxon>Bacillati</taxon>
        <taxon>Actinomycetota</taxon>
        <taxon>Actinomycetes</taxon>
        <taxon>Actinopolysporales</taxon>
        <taxon>Actinopolysporaceae</taxon>
        <taxon>Haloactinomyces</taxon>
    </lineage>
</organism>
<sequence>MDDLQADIQVEDKTFTGAGPLDGAEDFAANVENIFHDGAQVDETQLAIDGAGMALDAAGFLTDPLATLASSVVGWLIENVEWVREPFDNLAGDPAAIQAAANTWANIHQHLGGVSEQHRSSLSQVTEWRGQSGQAYRGSAANLFEHIRNAEVASLAVSNKVKLAGAVVAGTRALIRDLIAEMVGTLIAWGLAALASSWFTFGGSVAAFVARAVAKAVEIAGRIAQFLKKLFGALDKLGGLAKTSADTLHKRADDLAATSRSRPDSGFGGRIKMKEEHMSAEMRTKADNRDAFGDRIQGQGLEARNQRVDDFTDSASTRAENMRATADRWDREGGPLANTTLGKVVDQTDNHLNKNAFDGGNWVKAASGDLGQHKPALSDLGNIKPGVGDAVAGGKEFGKEINKAFGQEEGNPEEGTPSEKPHESKTREVRGERDQ</sequence>
<gene>
    <name evidence="2" type="ORF">JOF55_001192</name>
</gene>
<dbReference type="AlphaFoldDB" id="A0AAE3Z9W3"/>
<reference evidence="2" key="1">
    <citation type="submission" date="2023-07" db="EMBL/GenBank/DDBJ databases">
        <title>Sequencing the genomes of 1000 actinobacteria strains.</title>
        <authorList>
            <person name="Klenk H.-P."/>
        </authorList>
    </citation>
    <scope>NUCLEOTIDE SEQUENCE</scope>
    <source>
        <strain evidence="2">DSM 45977</strain>
    </source>
</reference>
<feature type="region of interest" description="Disordered" evidence="1">
    <location>
        <begin position="398"/>
        <end position="435"/>
    </location>
</feature>
<keyword evidence="3" id="KW-1185">Reference proteome</keyword>
<evidence type="ECO:0000313" key="2">
    <source>
        <dbReference type="EMBL" id="MDR7301011.1"/>
    </source>
</evidence>
<feature type="compositionally biased region" description="Basic and acidic residues" evidence="1">
    <location>
        <begin position="417"/>
        <end position="435"/>
    </location>
</feature>
<name>A0AAE3Z9W3_9ACTN</name>
<evidence type="ECO:0000313" key="3">
    <source>
        <dbReference type="Proteomes" id="UP001180845"/>
    </source>
</evidence>
<dbReference type="RefSeq" id="WP_310270722.1">
    <property type="nucleotide sequence ID" value="NZ_JAVDXW010000001.1"/>
</dbReference>
<comment type="caution">
    <text evidence="2">The sequence shown here is derived from an EMBL/GenBank/DDBJ whole genome shotgun (WGS) entry which is preliminary data.</text>
</comment>
<proteinExistence type="predicted"/>